<organism evidence="1">
    <name type="scientific">marine sediment metagenome</name>
    <dbReference type="NCBI Taxonomy" id="412755"/>
    <lineage>
        <taxon>unclassified sequences</taxon>
        <taxon>metagenomes</taxon>
        <taxon>ecological metagenomes</taxon>
    </lineage>
</organism>
<evidence type="ECO:0000313" key="1">
    <source>
        <dbReference type="EMBL" id="GAG30292.1"/>
    </source>
</evidence>
<reference evidence="1" key="1">
    <citation type="journal article" date="2014" name="Front. Microbiol.">
        <title>High frequency of phylogenetically diverse reductive dehalogenase-homologous genes in deep subseafloor sedimentary metagenomes.</title>
        <authorList>
            <person name="Kawai M."/>
            <person name="Futagami T."/>
            <person name="Toyoda A."/>
            <person name="Takaki Y."/>
            <person name="Nishi S."/>
            <person name="Hori S."/>
            <person name="Arai W."/>
            <person name="Tsubouchi T."/>
            <person name="Morono Y."/>
            <person name="Uchiyama I."/>
            <person name="Ito T."/>
            <person name="Fujiyama A."/>
            <person name="Inagaki F."/>
            <person name="Takami H."/>
        </authorList>
    </citation>
    <scope>NUCLEOTIDE SEQUENCE</scope>
    <source>
        <strain evidence="1">Expedition CK06-06</strain>
    </source>
</reference>
<proteinExistence type="predicted"/>
<feature type="non-terminal residue" evidence="1">
    <location>
        <position position="127"/>
    </location>
</feature>
<accession>X0X4E4</accession>
<comment type="caution">
    <text evidence="1">The sequence shown here is derived from an EMBL/GenBank/DDBJ whole genome shotgun (WGS) entry which is preliminary data.</text>
</comment>
<protein>
    <submittedName>
        <fullName evidence="1">Uncharacterized protein</fullName>
    </submittedName>
</protein>
<sequence>MTVGIRSVSNLSQSVTRPKAEGYNLRIGDQWFRTIANNEVQVQIGTKDSLAERFDQSASIYDKVLDIGYAWARTDFSGGEGLDWDPRELALEQDQAALDGIRFWDSENIDVRRSQEGNVASITVSKK</sequence>
<name>X0X4E4_9ZZZZ</name>
<dbReference type="EMBL" id="BARS01041254">
    <property type="protein sequence ID" value="GAG30292.1"/>
    <property type="molecule type" value="Genomic_DNA"/>
</dbReference>
<dbReference type="AlphaFoldDB" id="X0X4E4"/>
<gene>
    <name evidence="1" type="ORF">S01H1_62770</name>
</gene>